<keyword evidence="2" id="KW-1185">Reference proteome</keyword>
<geneLocation type="plasmid" evidence="1 2">
    <name>pHS1</name>
</geneLocation>
<evidence type="ECO:0000313" key="1">
    <source>
        <dbReference type="EMBL" id="AHF79105.1"/>
    </source>
</evidence>
<dbReference type="HOGENOM" id="CLU_124819_1_0_6"/>
<organism evidence="1 2">
    <name type="scientific">Sodalis praecaptivus</name>
    <dbReference type="NCBI Taxonomy" id="1239307"/>
    <lineage>
        <taxon>Bacteria</taxon>
        <taxon>Pseudomonadati</taxon>
        <taxon>Pseudomonadota</taxon>
        <taxon>Gammaproteobacteria</taxon>
        <taxon>Enterobacterales</taxon>
        <taxon>Bruguierivoracaceae</taxon>
        <taxon>Sodalis</taxon>
    </lineage>
</organism>
<dbReference type="AlphaFoldDB" id="W0I3Q9"/>
<protein>
    <submittedName>
        <fullName evidence="1">Flp pilus assembly membrane protein</fullName>
    </submittedName>
</protein>
<dbReference type="PATRIC" id="fig|1239307.3.peg.4582"/>
<dbReference type="KEGG" id="sod:Sant_P0058"/>
<keyword evidence="1" id="KW-0614">Plasmid</keyword>
<gene>
    <name evidence="1" type="primary">tadE</name>
    <name evidence="1" type="ORF">Sant_P0058</name>
</gene>
<dbReference type="RefSeq" id="WP_051440259.1">
    <property type="nucleotide sequence ID" value="NZ_CP006570.1"/>
</dbReference>
<dbReference type="OrthoDB" id="6555614at2"/>
<dbReference type="Proteomes" id="UP000019028">
    <property type="component" value="Plasmid pHS1"/>
</dbReference>
<evidence type="ECO:0000313" key="2">
    <source>
        <dbReference type="Proteomes" id="UP000019028"/>
    </source>
</evidence>
<reference evidence="1 2" key="1">
    <citation type="journal article" date="2014" name="Genome Biol. Evol.">
        <title>Genome degeneration and adaptation in a nascent stage of symbiosis.</title>
        <authorList>
            <person name="Oakeson K.F."/>
            <person name="Gil R."/>
            <person name="Clayton A.L."/>
            <person name="Dunn D.M."/>
            <person name="von Niederhausern A.C."/>
            <person name="Hamil C."/>
            <person name="Aoyagi A."/>
            <person name="Duval B."/>
            <person name="Baca A."/>
            <person name="Silva F.J."/>
            <person name="Vallier A."/>
            <person name="Jackson D.G."/>
            <person name="Latorre A."/>
            <person name="Weiss R.B."/>
            <person name="Heddi A."/>
            <person name="Moya A."/>
            <person name="Dale C."/>
        </authorList>
    </citation>
    <scope>NUCLEOTIDE SEQUENCE [LARGE SCALE GENOMIC DNA]</scope>
    <source>
        <strain evidence="1 2">HS1</strain>
        <plasmid evidence="2">Plasmid pHS1</plasmid>
    </source>
</reference>
<name>W0I3Q9_9GAMM</name>
<accession>W0I3Q9</accession>
<sequence>MRLRQFISTRRGVATIEFSLTALLFFTLMLFFAEMMSITYISAAMDLAISEAAKKAKNSSPAANTHYADAFEHALSQRQGLLERLMPASDITVEAHYCNSIAELKTACSSKQAEHNRIARYKFSYHYRPLFFPYPTSWANKITTREVIFVQESQNMPNYH</sequence>
<dbReference type="EMBL" id="CP006570">
    <property type="protein sequence ID" value="AHF79105.1"/>
    <property type="molecule type" value="Genomic_DNA"/>
</dbReference>
<proteinExistence type="predicted"/>